<keyword evidence="3" id="KW-1185">Reference proteome</keyword>
<organism evidence="2 3">
    <name type="scientific">Psychrosphaera ytuae</name>
    <dbReference type="NCBI Taxonomy" id="2820710"/>
    <lineage>
        <taxon>Bacteria</taxon>
        <taxon>Pseudomonadati</taxon>
        <taxon>Pseudomonadota</taxon>
        <taxon>Gammaproteobacteria</taxon>
        <taxon>Alteromonadales</taxon>
        <taxon>Pseudoalteromonadaceae</taxon>
        <taxon>Psychrosphaera</taxon>
    </lineage>
</organism>
<dbReference type="RefSeq" id="WP_208832091.1">
    <property type="nucleotide sequence ID" value="NZ_CP072110.1"/>
</dbReference>
<keyword evidence="1" id="KW-0732">Signal</keyword>
<gene>
    <name evidence="2" type="ORF">J1N51_00620</name>
</gene>
<sequence>MKVCIVVLFCLSLTGCAQFIADKITAPKDNQFSGNIDALISKTEFCDDLGYCIKGQQLKEVSSSSSSYQFKLNEQVWHFKSTKEDTPISHDPSSLILVFPGFNQPTEIVALHQQWIKHITGAEVIVFQSADMSVPFKFGLDFVSPVISLIEQKQPSQVHLIGFSMGALAAQAVSAQTSSIYTIETRLHLIAPMTDFHDSTLALWDIIHKDKLYSTFISDETVEEAVQLIYTNSNLSADDTDLVTKTKHSRIPTFVYASTNDRVTSAKDWRQVDSSHIKLHNYDKLNHIETVALTHTELLKDFVSNLINKEVSPTNTKVLGTICDINDRQCMTGLQAQ</sequence>
<dbReference type="InterPro" id="IPR029058">
    <property type="entry name" value="AB_hydrolase_fold"/>
</dbReference>
<dbReference type="Gene3D" id="3.40.50.1820">
    <property type="entry name" value="alpha/beta hydrolase"/>
    <property type="match status" value="1"/>
</dbReference>
<dbReference type="SUPFAM" id="SSF53474">
    <property type="entry name" value="alpha/beta-Hydrolases"/>
    <property type="match status" value="1"/>
</dbReference>
<dbReference type="EMBL" id="CP072110">
    <property type="protein sequence ID" value="QTH64036.1"/>
    <property type="molecule type" value="Genomic_DNA"/>
</dbReference>
<reference evidence="2" key="1">
    <citation type="submission" date="2021-03" db="EMBL/GenBank/DDBJ databases">
        <title>Description of Psychrosphaera ytuae sp. nov. isolated from deep sea sediment of South China Sea.</title>
        <authorList>
            <person name="Zhang J."/>
            <person name="Xu X.-D."/>
        </authorList>
    </citation>
    <scope>NUCLEOTIDE SEQUENCE</scope>
    <source>
        <strain evidence="2">MTZ26</strain>
    </source>
</reference>
<accession>A0A975HIA1</accession>
<evidence type="ECO:0000256" key="1">
    <source>
        <dbReference type="SAM" id="SignalP"/>
    </source>
</evidence>
<dbReference type="PROSITE" id="PS51257">
    <property type="entry name" value="PROKAR_LIPOPROTEIN"/>
    <property type="match status" value="1"/>
</dbReference>
<dbReference type="AlphaFoldDB" id="A0A975HIA1"/>
<evidence type="ECO:0008006" key="4">
    <source>
        <dbReference type="Google" id="ProtNLM"/>
    </source>
</evidence>
<feature type="signal peptide" evidence="1">
    <location>
        <begin position="1"/>
        <end position="19"/>
    </location>
</feature>
<protein>
    <recommendedName>
        <fullName evidence="4">AB hydrolase-1 domain-containing protein</fullName>
    </recommendedName>
</protein>
<dbReference type="KEGG" id="psym:J1N51_00620"/>
<dbReference type="Proteomes" id="UP000682739">
    <property type="component" value="Chromosome"/>
</dbReference>
<evidence type="ECO:0000313" key="3">
    <source>
        <dbReference type="Proteomes" id="UP000682739"/>
    </source>
</evidence>
<proteinExistence type="predicted"/>
<feature type="chain" id="PRO_5037424200" description="AB hydrolase-1 domain-containing protein" evidence="1">
    <location>
        <begin position="20"/>
        <end position="337"/>
    </location>
</feature>
<name>A0A975HIA1_9GAMM</name>
<evidence type="ECO:0000313" key="2">
    <source>
        <dbReference type="EMBL" id="QTH64036.1"/>
    </source>
</evidence>